<proteinExistence type="predicted"/>
<reference evidence="1" key="1">
    <citation type="submission" date="2018-02" db="EMBL/GenBank/DDBJ databases">
        <title>Rhizophora mucronata_Transcriptome.</title>
        <authorList>
            <person name="Meera S.P."/>
            <person name="Sreeshan A."/>
            <person name="Augustine A."/>
        </authorList>
    </citation>
    <scope>NUCLEOTIDE SEQUENCE</scope>
    <source>
        <tissue evidence="1">Leaf</tissue>
    </source>
</reference>
<evidence type="ECO:0000313" key="1">
    <source>
        <dbReference type="EMBL" id="MBX61365.1"/>
    </source>
</evidence>
<protein>
    <submittedName>
        <fullName evidence="1">Uncharacterized protein LOC105115765</fullName>
    </submittedName>
</protein>
<accession>A0A2P2Q326</accession>
<name>A0A2P2Q326_RHIMU</name>
<organism evidence="1">
    <name type="scientific">Rhizophora mucronata</name>
    <name type="common">Asiatic mangrove</name>
    <dbReference type="NCBI Taxonomy" id="61149"/>
    <lineage>
        <taxon>Eukaryota</taxon>
        <taxon>Viridiplantae</taxon>
        <taxon>Streptophyta</taxon>
        <taxon>Embryophyta</taxon>
        <taxon>Tracheophyta</taxon>
        <taxon>Spermatophyta</taxon>
        <taxon>Magnoliopsida</taxon>
        <taxon>eudicotyledons</taxon>
        <taxon>Gunneridae</taxon>
        <taxon>Pentapetalae</taxon>
        <taxon>rosids</taxon>
        <taxon>fabids</taxon>
        <taxon>Malpighiales</taxon>
        <taxon>Rhizophoraceae</taxon>
        <taxon>Rhizophora</taxon>
    </lineage>
</organism>
<sequence>MDPRFSFFFFFCYNF</sequence>
<dbReference type="EMBL" id="GGEC01080881">
    <property type="protein sequence ID" value="MBX61365.1"/>
    <property type="molecule type" value="Transcribed_RNA"/>
</dbReference>